<feature type="transmembrane region" description="Helical" evidence="7">
    <location>
        <begin position="76"/>
        <end position="92"/>
    </location>
</feature>
<dbReference type="Gene3D" id="1.20.1250.20">
    <property type="entry name" value="MFS general substrate transporter like domains"/>
    <property type="match status" value="2"/>
</dbReference>
<feature type="transmembrane region" description="Helical" evidence="7">
    <location>
        <begin position="360"/>
        <end position="380"/>
    </location>
</feature>
<dbReference type="OrthoDB" id="1650886at2"/>
<organism evidence="9 10">
    <name type="scientific">Pontibacillus yanchengensis Y32</name>
    <dbReference type="NCBI Taxonomy" id="1385514"/>
    <lineage>
        <taxon>Bacteria</taxon>
        <taxon>Bacillati</taxon>
        <taxon>Bacillota</taxon>
        <taxon>Bacilli</taxon>
        <taxon>Bacillales</taxon>
        <taxon>Bacillaceae</taxon>
        <taxon>Pontibacillus</taxon>
    </lineage>
</organism>
<evidence type="ECO:0000313" key="9">
    <source>
        <dbReference type="EMBL" id="KGP71219.1"/>
    </source>
</evidence>
<proteinExistence type="predicted"/>
<dbReference type="AlphaFoldDB" id="A0A0A2T6U3"/>
<evidence type="ECO:0000256" key="5">
    <source>
        <dbReference type="ARBA" id="ARBA00022989"/>
    </source>
</evidence>
<dbReference type="InterPro" id="IPR024989">
    <property type="entry name" value="MFS_assoc_dom"/>
</dbReference>
<feature type="transmembrane region" description="Helical" evidence="7">
    <location>
        <begin position="98"/>
        <end position="118"/>
    </location>
</feature>
<keyword evidence="5 7" id="KW-1133">Transmembrane helix</keyword>
<name>A0A0A2T6U3_9BACI</name>
<evidence type="ECO:0000313" key="10">
    <source>
        <dbReference type="Proteomes" id="UP000030147"/>
    </source>
</evidence>
<evidence type="ECO:0000256" key="1">
    <source>
        <dbReference type="ARBA" id="ARBA00004651"/>
    </source>
</evidence>
<dbReference type="InterPro" id="IPR020846">
    <property type="entry name" value="MFS_dom"/>
</dbReference>
<dbReference type="Proteomes" id="UP000030147">
    <property type="component" value="Unassembled WGS sequence"/>
</dbReference>
<feature type="transmembrane region" description="Helical" evidence="7">
    <location>
        <begin position="330"/>
        <end position="354"/>
    </location>
</feature>
<keyword evidence="6 7" id="KW-0472">Membrane</keyword>
<dbReference type="InterPro" id="IPR036259">
    <property type="entry name" value="MFS_trans_sf"/>
</dbReference>
<feature type="transmembrane region" description="Helical" evidence="7">
    <location>
        <begin position="139"/>
        <end position="156"/>
    </location>
</feature>
<feature type="transmembrane region" description="Helical" evidence="7">
    <location>
        <begin position="228"/>
        <end position="250"/>
    </location>
</feature>
<protein>
    <submittedName>
        <fullName evidence="9">MFS transporter</fullName>
    </submittedName>
</protein>
<accession>A0A0A2T6U3</accession>
<dbReference type="GO" id="GO:0015212">
    <property type="term" value="F:cytidine transmembrane transporter activity"/>
    <property type="evidence" value="ECO:0007669"/>
    <property type="project" value="TreeGrafter"/>
</dbReference>
<evidence type="ECO:0000256" key="4">
    <source>
        <dbReference type="ARBA" id="ARBA00022692"/>
    </source>
</evidence>
<dbReference type="PROSITE" id="PS50850">
    <property type="entry name" value="MFS"/>
    <property type="match status" value="1"/>
</dbReference>
<comment type="subcellular location">
    <subcellularLocation>
        <location evidence="1">Cell membrane</location>
        <topology evidence="1">Multi-pass membrane protein</topology>
    </subcellularLocation>
</comment>
<feature type="transmembrane region" description="Helical" evidence="7">
    <location>
        <begin position="162"/>
        <end position="183"/>
    </location>
</feature>
<gene>
    <name evidence="9" type="ORF">N782_20640</name>
</gene>
<dbReference type="GO" id="GO:0015213">
    <property type="term" value="F:uridine transmembrane transporter activity"/>
    <property type="evidence" value="ECO:0007669"/>
    <property type="project" value="TreeGrafter"/>
</dbReference>
<dbReference type="SUPFAM" id="SSF103473">
    <property type="entry name" value="MFS general substrate transporter"/>
    <property type="match status" value="1"/>
</dbReference>
<feature type="transmembrane region" description="Helical" evidence="7">
    <location>
        <begin position="271"/>
        <end position="289"/>
    </location>
</feature>
<dbReference type="Pfam" id="PF12832">
    <property type="entry name" value="MFS_1_like"/>
    <property type="match status" value="1"/>
</dbReference>
<comment type="caution">
    <text evidence="9">The sequence shown here is derived from an EMBL/GenBank/DDBJ whole genome shotgun (WGS) entry which is preliminary data.</text>
</comment>
<dbReference type="eggNOG" id="COG2814">
    <property type="taxonomic scope" value="Bacteria"/>
</dbReference>
<dbReference type="STRING" id="1385514.N782_20640"/>
<feature type="transmembrane region" description="Helical" evidence="7">
    <location>
        <begin position="46"/>
        <end position="64"/>
    </location>
</feature>
<feature type="transmembrane region" description="Helical" evidence="7">
    <location>
        <begin position="12"/>
        <end position="34"/>
    </location>
</feature>
<reference evidence="9 10" key="1">
    <citation type="journal article" date="2015" name="Stand. Genomic Sci.">
        <title>High quality draft genome sequence of the moderately halophilic bacterium Pontibacillus yanchengensis Y32(T) and comparison among Pontibacillus genomes.</title>
        <authorList>
            <person name="Huang J."/>
            <person name="Qiao Z.X."/>
            <person name="Tang J.W."/>
            <person name="Wang G."/>
        </authorList>
    </citation>
    <scope>NUCLEOTIDE SEQUENCE [LARGE SCALE GENOMIC DNA]</scope>
    <source>
        <strain evidence="9 10">Y32</strain>
    </source>
</reference>
<evidence type="ECO:0000256" key="7">
    <source>
        <dbReference type="SAM" id="Phobius"/>
    </source>
</evidence>
<feature type="transmembrane region" description="Helical" evidence="7">
    <location>
        <begin position="204"/>
        <end position="222"/>
    </location>
</feature>
<keyword evidence="10" id="KW-1185">Reference proteome</keyword>
<evidence type="ECO:0000256" key="3">
    <source>
        <dbReference type="ARBA" id="ARBA00022475"/>
    </source>
</evidence>
<evidence type="ECO:0000259" key="8">
    <source>
        <dbReference type="PROSITE" id="PS50850"/>
    </source>
</evidence>
<dbReference type="GO" id="GO:0005886">
    <property type="term" value="C:plasma membrane"/>
    <property type="evidence" value="ECO:0007669"/>
    <property type="project" value="UniProtKB-SubCell"/>
</dbReference>
<keyword evidence="2" id="KW-0813">Transport</keyword>
<evidence type="ECO:0000256" key="6">
    <source>
        <dbReference type="ARBA" id="ARBA00023136"/>
    </source>
</evidence>
<keyword evidence="3" id="KW-1003">Cell membrane</keyword>
<dbReference type="RefSeq" id="WP_036823544.1">
    <property type="nucleotide sequence ID" value="NZ_AVBF01000076.1"/>
</dbReference>
<sequence length="395" mass="43377">MNVTKPQKTYRFFQTFYFFAFFGFGALFPLLSVYLETEKGLSHTQIGLVVAAIPIVTIFIQPLWGMMSDYTRKPRRLLVIAAVMASVMSFAYTWLDGFILLLLGIVGIALFQSAVVPLSDSLSLNFVQVFNKEYGNIRLWGAVGFAVAVFVVGQITDRTGDLSWIFYAFSLGLLLSVLALSSFPKQGQQVQVDFRTGFKTLVKEKTFIVFLVSNFLIFGPVLANNYYFGTFILTTGGTLTGVGIAFLIAAGSEAPFMNIAQKVINRLDVTFVMLICAFISGSRWLFYFFEPSTALVYATTIVQGVSVGLYIPAALLFVRKTAPKAVQATAVGIYSAVGNGMGNAFFTFIGGVLLDYWSVYGMYGFFAGMTFIGMSLLIYIRGGVTIPSSQVSYSE</sequence>
<dbReference type="PANTHER" id="PTHR23522">
    <property type="entry name" value="BLL5896 PROTEIN"/>
    <property type="match status" value="1"/>
</dbReference>
<dbReference type="PANTHER" id="PTHR23522:SF4">
    <property type="entry name" value="NUCLEOSIDE PERMEASE NUPG-RELATED"/>
    <property type="match status" value="1"/>
</dbReference>
<feature type="transmembrane region" description="Helical" evidence="7">
    <location>
        <begin position="295"/>
        <end position="318"/>
    </location>
</feature>
<dbReference type="EMBL" id="AVBF01000076">
    <property type="protein sequence ID" value="KGP71219.1"/>
    <property type="molecule type" value="Genomic_DNA"/>
</dbReference>
<feature type="domain" description="Major facilitator superfamily (MFS) profile" evidence="8">
    <location>
        <begin position="165"/>
        <end position="395"/>
    </location>
</feature>
<evidence type="ECO:0000256" key="2">
    <source>
        <dbReference type="ARBA" id="ARBA00022448"/>
    </source>
</evidence>
<keyword evidence="4 7" id="KW-0812">Transmembrane</keyword>